<dbReference type="Gene3D" id="1.10.10.10">
    <property type="entry name" value="Winged helix-like DNA-binding domain superfamily/Winged helix DNA-binding domain"/>
    <property type="match status" value="1"/>
</dbReference>
<feature type="region of interest" description="Disordered" evidence="1">
    <location>
        <begin position="90"/>
        <end position="114"/>
    </location>
</feature>
<comment type="caution">
    <text evidence="3">The sequence shown here is derived from an EMBL/GenBank/DDBJ whole genome shotgun (WGS) entry which is preliminary data.</text>
</comment>
<dbReference type="InterPro" id="IPR052509">
    <property type="entry name" value="Metal_resp_DNA-bind_regulator"/>
</dbReference>
<dbReference type="PANTHER" id="PTHR33169:SF14">
    <property type="entry name" value="TRANSCRIPTIONAL REGULATOR RV3488"/>
    <property type="match status" value="1"/>
</dbReference>
<dbReference type="PANTHER" id="PTHR33169">
    <property type="entry name" value="PADR-FAMILY TRANSCRIPTIONAL REGULATOR"/>
    <property type="match status" value="1"/>
</dbReference>
<gene>
    <name evidence="3" type="ORF">N866_18645</name>
</gene>
<dbReference type="InterPro" id="IPR005149">
    <property type="entry name" value="Tscrpt_reg_PadR_N"/>
</dbReference>
<feature type="domain" description="Transcription regulator PadR N-terminal" evidence="2">
    <location>
        <begin position="20"/>
        <end position="87"/>
    </location>
</feature>
<dbReference type="RefSeq" id="WP_052022646.1">
    <property type="nucleotide sequence ID" value="NZ_AXCW01000073.1"/>
</dbReference>
<dbReference type="EMBL" id="AXCW01000073">
    <property type="protein sequence ID" value="EYR63722.1"/>
    <property type="molecule type" value="Genomic_DNA"/>
</dbReference>
<evidence type="ECO:0000259" key="2">
    <source>
        <dbReference type="Pfam" id="PF03551"/>
    </source>
</evidence>
<dbReference type="AlphaFoldDB" id="A0A021VXB4"/>
<keyword evidence="4" id="KW-1185">Reference proteome</keyword>
<evidence type="ECO:0000313" key="4">
    <source>
        <dbReference type="Proteomes" id="UP000019753"/>
    </source>
</evidence>
<reference evidence="3 4" key="1">
    <citation type="submission" date="2014-01" db="EMBL/GenBank/DDBJ databases">
        <title>Actinotalea ferrariae CF5-4.</title>
        <authorList>
            <person name="Chen F."/>
            <person name="Li Y."/>
            <person name="Wang G."/>
        </authorList>
    </citation>
    <scope>NUCLEOTIDE SEQUENCE [LARGE SCALE GENOMIC DNA]</scope>
    <source>
        <strain evidence="3 4">CF5-4</strain>
    </source>
</reference>
<evidence type="ECO:0000256" key="1">
    <source>
        <dbReference type="SAM" id="MobiDB-lite"/>
    </source>
</evidence>
<dbReference type="Pfam" id="PF03551">
    <property type="entry name" value="PadR"/>
    <property type="match status" value="1"/>
</dbReference>
<dbReference type="SUPFAM" id="SSF46785">
    <property type="entry name" value="Winged helix' DNA-binding domain"/>
    <property type="match status" value="1"/>
</dbReference>
<accession>A0A021VXB4</accession>
<protein>
    <submittedName>
        <fullName evidence="3">PadR family transcriptional regulator</fullName>
    </submittedName>
</protein>
<name>A0A021VXB4_9CELL</name>
<sequence>MGLADTSESLQRALLPVATLRLVAHAPQHGYALIAALRAAGFTKAQGGTLYPLLRAMEEDGLVASRWEVPATGPARKVFEATSRGLARSAADEDTIEESLRTVRRLGAPGGSTT</sequence>
<dbReference type="InterPro" id="IPR036390">
    <property type="entry name" value="WH_DNA-bd_sf"/>
</dbReference>
<dbReference type="Proteomes" id="UP000019753">
    <property type="component" value="Unassembled WGS sequence"/>
</dbReference>
<proteinExistence type="predicted"/>
<organism evidence="3 4">
    <name type="scientific">Actinotalea ferrariae CF5-4</name>
    <dbReference type="NCBI Taxonomy" id="948458"/>
    <lineage>
        <taxon>Bacteria</taxon>
        <taxon>Bacillati</taxon>
        <taxon>Actinomycetota</taxon>
        <taxon>Actinomycetes</taxon>
        <taxon>Micrococcales</taxon>
        <taxon>Cellulomonadaceae</taxon>
        <taxon>Actinotalea</taxon>
    </lineage>
</organism>
<evidence type="ECO:0000313" key="3">
    <source>
        <dbReference type="EMBL" id="EYR63722.1"/>
    </source>
</evidence>
<dbReference type="OrthoDB" id="122286at2"/>
<dbReference type="InterPro" id="IPR036388">
    <property type="entry name" value="WH-like_DNA-bd_sf"/>
</dbReference>